<evidence type="ECO:0000313" key="6">
    <source>
        <dbReference type="EMBL" id="VAW33583.1"/>
    </source>
</evidence>
<dbReference type="SMART" id="SM00382">
    <property type="entry name" value="AAA"/>
    <property type="match status" value="1"/>
</dbReference>
<dbReference type="PANTHER" id="PTHR43335">
    <property type="entry name" value="ABC TRANSPORTER, ATP-BINDING PROTEIN"/>
    <property type="match status" value="1"/>
</dbReference>
<dbReference type="InterPro" id="IPR027417">
    <property type="entry name" value="P-loop_NTPase"/>
</dbReference>
<dbReference type="PROSITE" id="PS50893">
    <property type="entry name" value="ABC_TRANSPORTER_2"/>
    <property type="match status" value="1"/>
</dbReference>
<keyword evidence="2" id="KW-0813">Transport</keyword>
<accession>A0A3B0UZL0</accession>
<gene>
    <name evidence="6" type="ORF">MNBD_GAMMA01-470</name>
</gene>
<organism evidence="6">
    <name type="scientific">hydrothermal vent metagenome</name>
    <dbReference type="NCBI Taxonomy" id="652676"/>
    <lineage>
        <taxon>unclassified sequences</taxon>
        <taxon>metagenomes</taxon>
        <taxon>ecological metagenomes</taxon>
    </lineage>
</organism>
<sequence>MVKLQIDSLKHIIRNQVILSNIQLNLLGFQVVTMLGPNGAGKSTLLKSLSATFYCQQGAILLNGVNSESHRIKYLSNIGYMPETAVIISELSVLEQLQLLANIKQVTDSDALDWVIETCKLQPVIQKRTSQLSLGYKQRLNLAQAIMNKPKLLIMDEPLNGLDPHLIIEFRDIIKQLKQHSLIIMSTHYLAEAQTISDRVLIMQDGKILDNIDIHSQSDTFDLEQRYMQLTAVSL</sequence>
<dbReference type="SUPFAM" id="SSF52540">
    <property type="entry name" value="P-loop containing nucleoside triphosphate hydrolases"/>
    <property type="match status" value="1"/>
</dbReference>
<proteinExistence type="inferred from homology"/>
<dbReference type="AlphaFoldDB" id="A0A3B0UZL0"/>
<dbReference type="PANTHER" id="PTHR43335:SF4">
    <property type="entry name" value="ABC TRANSPORTER, ATP-BINDING PROTEIN"/>
    <property type="match status" value="1"/>
</dbReference>
<dbReference type="GO" id="GO:0005524">
    <property type="term" value="F:ATP binding"/>
    <property type="evidence" value="ECO:0007669"/>
    <property type="project" value="UniProtKB-KW"/>
</dbReference>
<dbReference type="InterPro" id="IPR003593">
    <property type="entry name" value="AAA+_ATPase"/>
</dbReference>
<keyword evidence="4" id="KW-0067">ATP-binding</keyword>
<evidence type="ECO:0000256" key="1">
    <source>
        <dbReference type="ARBA" id="ARBA00005417"/>
    </source>
</evidence>
<dbReference type="EMBL" id="UOEW01000038">
    <property type="protein sequence ID" value="VAW33583.1"/>
    <property type="molecule type" value="Genomic_DNA"/>
</dbReference>
<feature type="domain" description="ABC transporter" evidence="5">
    <location>
        <begin position="4"/>
        <end position="230"/>
    </location>
</feature>
<dbReference type="Pfam" id="PF00005">
    <property type="entry name" value="ABC_tran"/>
    <property type="match status" value="1"/>
</dbReference>
<comment type="similarity">
    <text evidence="1">Belongs to the ABC transporter superfamily.</text>
</comment>
<evidence type="ECO:0000256" key="4">
    <source>
        <dbReference type="ARBA" id="ARBA00022840"/>
    </source>
</evidence>
<protein>
    <recommendedName>
        <fullName evidence="5">ABC transporter domain-containing protein</fullName>
    </recommendedName>
</protein>
<dbReference type="Gene3D" id="3.40.50.300">
    <property type="entry name" value="P-loop containing nucleotide triphosphate hydrolases"/>
    <property type="match status" value="1"/>
</dbReference>
<dbReference type="GO" id="GO:0016887">
    <property type="term" value="F:ATP hydrolysis activity"/>
    <property type="evidence" value="ECO:0007669"/>
    <property type="project" value="InterPro"/>
</dbReference>
<dbReference type="CDD" id="cd03230">
    <property type="entry name" value="ABC_DR_subfamily_A"/>
    <property type="match status" value="1"/>
</dbReference>
<reference evidence="6" key="1">
    <citation type="submission" date="2018-06" db="EMBL/GenBank/DDBJ databases">
        <authorList>
            <person name="Zhirakovskaya E."/>
        </authorList>
    </citation>
    <scope>NUCLEOTIDE SEQUENCE</scope>
</reference>
<evidence type="ECO:0000259" key="5">
    <source>
        <dbReference type="PROSITE" id="PS50893"/>
    </source>
</evidence>
<keyword evidence="3" id="KW-0547">Nucleotide-binding</keyword>
<evidence type="ECO:0000256" key="2">
    <source>
        <dbReference type="ARBA" id="ARBA00022448"/>
    </source>
</evidence>
<dbReference type="InterPro" id="IPR003439">
    <property type="entry name" value="ABC_transporter-like_ATP-bd"/>
</dbReference>
<name>A0A3B0UZL0_9ZZZZ</name>
<evidence type="ECO:0000256" key="3">
    <source>
        <dbReference type="ARBA" id="ARBA00022741"/>
    </source>
</evidence>